<feature type="region of interest" description="Disordered" evidence="1">
    <location>
        <begin position="1"/>
        <end position="75"/>
    </location>
</feature>
<comment type="caution">
    <text evidence="2">The sequence shown here is derived from an EMBL/GenBank/DDBJ whole genome shotgun (WGS) entry which is preliminary data.</text>
</comment>
<keyword evidence="3" id="KW-1185">Reference proteome</keyword>
<dbReference type="Proteomes" id="UP000613580">
    <property type="component" value="Unassembled WGS sequence"/>
</dbReference>
<reference evidence="2" key="1">
    <citation type="submission" date="2020-05" db="EMBL/GenBank/DDBJ databases">
        <title>Mycena genomes resolve the evolution of fungal bioluminescence.</title>
        <authorList>
            <person name="Tsai I.J."/>
        </authorList>
    </citation>
    <scope>NUCLEOTIDE SEQUENCE</scope>
    <source>
        <strain evidence="2">110903Hualien_Pintung</strain>
    </source>
</reference>
<proteinExistence type="predicted"/>
<evidence type="ECO:0000256" key="1">
    <source>
        <dbReference type="SAM" id="MobiDB-lite"/>
    </source>
</evidence>
<dbReference type="AlphaFoldDB" id="A0A8H6S8K3"/>
<dbReference type="EMBL" id="JACAZE010000019">
    <property type="protein sequence ID" value="KAF7294195.1"/>
    <property type="molecule type" value="Genomic_DNA"/>
</dbReference>
<feature type="compositionally biased region" description="Polar residues" evidence="1">
    <location>
        <begin position="1"/>
        <end position="26"/>
    </location>
</feature>
<sequence length="212" mass="23881">MTRTVTPSRVLSESSSPRKTRSTTNKQAHDGKRHATHGIAPKSKQSLGIQTVKKAPVRRRKPQSGPSWKLFPEYRSFDDKPPRRGTFVEGKGPTPLYALAWRFSPVDLVAGPSGGTVMDLESDFIARWADSFKTKAERKRIDEINRPLVLQCLASQTDSYLYFTAASNAEDPAGVTRESIKFAKQALPPKFMPYSKIDFDSDEVFGWFRTRK</sequence>
<organism evidence="2 3">
    <name type="scientific">Mycena chlorophos</name>
    <name type="common">Agaric fungus</name>
    <name type="synonym">Agaricus chlorophos</name>
    <dbReference type="NCBI Taxonomy" id="658473"/>
    <lineage>
        <taxon>Eukaryota</taxon>
        <taxon>Fungi</taxon>
        <taxon>Dikarya</taxon>
        <taxon>Basidiomycota</taxon>
        <taxon>Agaricomycotina</taxon>
        <taxon>Agaricomycetes</taxon>
        <taxon>Agaricomycetidae</taxon>
        <taxon>Agaricales</taxon>
        <taxon>Marasmiineae</taxon>
        <taxon>Mycenaceae</taxon>
        <taxon>Mycena</taxon>
    </lineage>
</organism>
<evidence type="ECO:0000313" key="3">
    <source>
        <dbReference type="Proteomes" id="UP000613580"/>
    </source>
</evidence>
<accession>A0A8H6S8K3</accession>
<evidence type="ECO:0000313" key="2">
    <source>
        <dbReference type="EMBL" id="KAF7294195.1"/>
    </source>
</evidence>
<gene>
    <name evidence="2" type="ORF">HMN09_01147900</name>
</gene>
<dbReference type="OrthoDB" id="3100915at2759"/>
<protein>
    <submittedName>
        <fullName evidence="2">Uncharacterized protein</fullName>
    </submittedName>
</protein>
<name>A0A8H6S8K3_MYCCL</name>